<proteinExistence type="predicted"/>
<sequence length="46" mass="5107">MLDKIKELNKQGVTILLVEQNTQALQCSHKSYIMEGGEKKAEGSSK</sequence>
<organism evidence="1">
    <name type="scientific">marine sediment metagenome</name>
    <dbReference type="NCBI Taxonomy" id="412755"/>
    <lineage>
        <taxon>unclassified sequences</taxon>
        <taxon>metagenomes</taxon>
        <taxon>ecological metagenomes</taxon>
    </lineage>
</organism>
<feature type="non-terminal residue" evidence="1">
    <location>
        <position position="46"/>
    </location>
</feature>
<protein>
    <recommendedName>
        <fullName evidence="2">ABC transporter domain-containing protein</fullName>
    </recommendedName>
</protein>
<dbReference type="EMBL" id="LAZR01035051">
    <property type="protein sequence ID" value="KKL28564.1"/>
    <property type="molecule type" value="Genomic_DNA"/>
</dbReference>
<reference evidence="1" key="1">
    <citation type="journal article" date="2015" name="Nature">
        <title>Complex archaea that bridge the gap between prokaryotes and eukaryotes.</title>
        <authorList>
            <person name="Spang A."/>
            <person name="Saw J.H."/>
            <person name="Jorgensen S.L."/>
            <person name="Zaremba-Niedzwiedzka K."/>
            <person name="Martijn J."/>
            <person name="Lind A.E."/>
            <person name="van Eijk R."/>
            <person name="Schleper C."/>
            <person name="Guy L."/>
            <person name="Ettema T.J."/>
        </authorList>
    </citation>
    <scope>NUCLEOTIDE SEQUENCE</scope>
</reference>
<gene>
    <name evidence="1" type="ORF">LCGC14_2373910</name>
</gene>
<accession>A0A0F9C300</accession>
<evidence type="ECO:0008006" key="2">
    <source>
        <dbReference type="Google" id="ProtNLM"/>
    </source>
</evidence>
<evidence type="ECO:0000313" key="1">
    <source>
        <dbReference type="EMBL" id="KKL28564.1"/>
    </source>
</evidence>
<name>A0A0F9C300_9ZZZZ</name>
<comment type="caution">
    <text evidence="1">The sequence shown here is derived from an EMBL/GenBank/DDBJ whole genome shotgun (WGS) entry which is preliminary data.</text>
</comment>
<dbReference type="AlphaFoldDB" id="A0A0F9C300"/>